<evidence type="ECO:0000313" key="2">
    <source>
        <dbReference type="EMBL" id="AWB66364.1"/>
    </source>
</evidence>
<sequence length="737" mass="83774">MRAAIRSFKVTIFALVAIVFISAFMSTKPSNPLRIDKVATAQDNFLLKPRQHIRLTPRPEETYAFPIPLGEIGPVQSLFSGKAQYPFICFTEESGFGQPEIDNLQGYGTPVYPKGLGRESRTRADIIGYSKDCLIKTNLRYYKVDNQQNYQEISAGFDQPLAAGEFLVRLEYGTINRFIYGILMPIKAEEIGDRLAQSQWNKKLIYQFGGGAGIGFRQGRLKEYQMFERLNDQLAQGYAVISSSGNRTSYTYNMLLAEDTARRVKRNFISLYGKPEYTVGIGGSGGGLAQYLMMQNAPGLIDAALPLYSYPDMVSQTLYAMDCDLLNTYYTFRADDTSTWQNMDNRALLDGLVAKNGDPHPSAIFQPINQILNGQWPNLPDGNSECINGWFGLYAFIHNPKQGWLREYFSPDVVDNHHWNHWQDLINIYGENEQGFARHVWGNQGIQYGLEAWKKNQISFEQFVDINQKIGSWKPVHEMEKERIARIPIWDKPFWLSLWGNHNVTPELQPQHASSRHPTDYVAVEKAYRYGQIYLGMADIPILDVRHYLENDLDMHHVSASFQSRQRIQDWQGDSHHQVIWVADEDYDPIDLSFAVMDEWMQGVLAGQSVIEAKPKLAVDTCFDKQGKVIASGHEVWDGEWNAKPKGQCQQAYQVYKTSRIQAGGRWAGNTFDCARIPLEQAVQQGIYGELDVQALLPQLKALFPLGVCDFTQGDQAKPRDLNLSMLELVDNQTVNN</sequence>
<dbReference type="SUPFAM" id="SSF53474">
    <property type="entry name" value="alpha/beta-Hydrolases"/>
    <property type="match status" value="1"/>
</dbReference>
<dbReference type="Proteomes" id="UP000244441">
    <property type="component" value="Chromosome"/>
</dbReference>
<dbReference type="OrthoDB" id="3078806at2"/>
<reference evidence="2 3" key="1">
    <citation type="submission" date="2018-01" db="EMBL/GenBank/DDBJ databases">
        <title>Genome sequence of a Cantenovulum-like bacteria.</title>
        <authorList>
            <person name="Tan W.R."/>
            <person name="Lau N.-S."/>
            <person name="Go F."/>
            <person name="Amirul A.-A.A."/>
        </authorList>
    </citation>
    <scope>NUCLEOTIDE SEQUENCE [LARGE SCALE GENOMIC DNA]</scope>
    <source>
        <strain evidence="2 3">CCB-QB4</strain>
    </source>
</reference>
<accession>A0A2S0VQ78</accession>
<gene>
    <name evidence="2" type="ORF">C2869_07950</name>
</gene>
<dbReference type="AlphaFoldDB" id="A0A2S0VQ78"/>
<dbReference type="RefSeq" id="WP_108602428.1">
    <property type="nucleotide sequence ID" value="NZ_CP026604.1"/>
</dbReference>
<evidence type="ECO:0000259" key="1">
    <source>
        <dbReference type="Pfam" id="PF19878"/>
    </source>
</evidence>
<organism evidence="2 3">
    <name type="scientific">Saccharobesus litoralis</name>
    <dbReference type="NCBI Taxonomy" id="2172099"/>
    <lineage>
        <taxon>Bacteria</taxon>
        <taxon>Pseudomonadati</taxon>
        <taxon>Pseudomonadota</taxon>
        <taxon>Gammaproteobacteria</taxon>
        <taxon>Alteromonadales</taxon>
        <taxon>Alteromonadaceae</taxon>
        <taxon>Saccharobesus</taxon>
    </lineage>
</organism>
<dbReference type="InterPro" id="IPR045556">
    <property type="entry name" value="DUF6351"/>
</dbReference>
<dbReference type="KEGG" id="cate:C2869_07950"/>
<dbReference type="InterPro" id="IPR029058">
    <property type="entry name" value="AB_hydrolase_fold"/>
</dbReference>
<dbReference type="EMBL" id="CP026604">
    <property type="protein sequence ID" value="AWB66364.1"/>
    <property type="molecule type" value="Genomic_DNA"/>
</dbReference>
<evidence type="ECO:0000313" key="3">
    <source>
        <dbReference type="Proteomes" id="UP000244441"/>
    </source>
</evidence>
<proteinExistence type="predicted"/>
<keyword evidence="3" id="KW-1185">Reference proteome</keyword>
<protein>
    <recommendedName>
        <fullName evidence="1">DUF6351 domain-containing protein</fullName>
    </recommendedName>
</protein>
<feature type="domain" description="DUF6351" evidence="1">
    <location>
        <begin position="77"/>
        <end position="717"/>
    </location>
</feature>
<dbReference type="Pfam" id="PF19878">
    <property type="entry name" value="DUF6351"/>
    <property type="match status" value="1"/>
</dbReference>
<name>A0A2S0VQ78_9ALTE</name>